<dbReference type="SMART" id="SM00342">
    <property type="entry name" value="HTH_ARAC"/>
    <property type="match status" value="1"/>
</dbReference>
<dbReference type="Gene3D" id="1.10.10.60">
    <property type="entry name" value="Homeodomain-like"/>
    <property type="match status" value="1"/>
</dbReference>
<dbReference type="PROSITE" id="PS01124">
    <property type="entry name" value="HTH_ARAC_FAMILY_2"/>
    <property type="match status" value="1"/>
</dbReference>
<keyword evidence="1" id="KW-0805">Transcription regulation</keyword>
<dbReference type="GO" id="GO:0003700">
    <property type="term" value="F:DNA-binding transcription factor activity"/>
    <property type="evidence" value="ECO:0007669"/>
    <property type="project" value="InterPro"/>
</dbReference>
<dbReference type="InterPro" id="IPR018060">
    <property type="entry name" value="HTH_AraC"/>
</dbReference>
<evidence type="ECO:0000259" key="4">
    <source>
        <dbReference type="PROSITE" id="PS01124"/>
    </source>
</evidence>
<evidence type="ECO:0000313" key="5">
    <source>
        <dbReference type="EMBL" id="PZR12235.1"/>
    </source>
</evidence>
<keyword evidence="3" id="KW-0804">Transcription</keyword>
<evidence type="ECO:0000313" key="6">
    <source>
        <dbReference type="Proteomes" id="UP000249061"/>
    </source>
</evidence>
<comment type="caution">
    <text evidence="5">The sequence shown here is derived from an EMBL/GenBank/DDBJ whole genome shotgun (WGS) entry which is preliminary data.</text>
</comment>
<evidence type="ECO:0000256" key="1">
    <source>
        <dbReference type="ARBA" id="ARBA00023015"/>
    </source>
</evidence>
<reference evidence="5 6" key="1">
    <citation type="submission" date="2017-08" db="EMBL/GenBank/DDBJ databases">
        <title>Infants hospitalized years apart are colonized by the same room-sourced microbial strains.</title>
        <authorList>
            <person name="Brooks B."/>
            <person name="Olm M.R."/>
            <person name="Firek B.A."/>
            <person name="Baker R."/>
            <person name="Thomas B.C."/>
            <person name="Morowitz M.J."/>
            <person name="Banfield J.F."/>
        </authorList>
    </citation>
    <scope>NUCLEOTIDE SEQUENCE [LARGE SCALE GENOMIC DNA]</scope>
    <source>
        <strain evidence="5">S2_003_000_R2_14</strain>
    </source>
</reference>
<dbReference type="Proteomes" id="UP000249061">
    <property type="component" value="Unassembled WGS sequence"/>
</dbReference>
<proteinExistence type="predicted"/>
<sequence>MALAATLYREHAPHPALRAHVRVLWELSGPCDDPSPQKLFPDGAMSLWINFGGVISGGQQHVTTGGAALLGEIRRPIEVASTGALDIVGVSFWPGSARVFLDAQLPELVNRLVADPPVTIELSGVISAEPQDRIPRLQQALLEAVQPKRAPSDRVLQAFSLLGQHDIAGLADSMGLSTRQLERRFVDELGASPKQLASLLRFRRALAAMQRPKPDFAAIALECGYADQAHLVRDFTKYTGAPPKRFVTTEAPKTRAEWLTGPS</sequence>
<dbReference type="Pfam" id="PF12833">
    <property type="entry name" value="HTH_18"/>
    <property type="match status" value="1"/>
</dbReference>
<keyword evidence="2" id="KW-0238">DNA-binding</keyword>
<dbReference type="InterPro" id="IPR046532">
    <property type="entry name" value="DUF6597"/>
</dbReference>
<gene>
    <name evidence="5" type="ORF">DI536_15100</name>
</gene>
<feature type="domain" description="HTH araC/xylS-type" evidence="4">
    <location>
        <begin position="167"/>
        <end position="249"/>
    </location>
</feature>
<evidence type="ECO:0000256" key="3">
    <source>
        <dbReference type="ARBA" id="ARBA00023163"/>
    </source>
</evidence>
<dbReference type="InterPro" id="IPR050204">
    <property type="entry name" value="AraC_XylS_family_regulators"/>
</dbReference>
<dbReference type="PANTHER" id="PTHR46796">
    <property type="entry name" value="HTH-TYPE TRANSCRIPTIONAL ACTIVATOR RHAS-RELATED"/>
    <property type="match status" value="1"/>
</dbReference>
<dbReference type="EMBL" id="QFQP01000012">
    <property type="protein sequence ID" value="PZR12235.1"/>
    <property type="molecule type" value="Genomic_DNA"/>
</dbReference>
<organism evidence="5 6">
    <name type="scientific">Archangium gephyra</name>
    <dbReference type="NCBI Taxonomy" id="48"/>
    <lineage>
        <taxon>Bacteria</taxon>
        <taxon>Pseudomonadati</taxon>
        <taxon>Myxococcota</taxon>
        <taxon>Myxococcia</taxon>
        <taxon>Myxococcales</taxon>
        <taxon>Cystobacterineae</taxon>
        <taxon>Archangiaceae</taxon>
        <taxon>Archangium</taxon>
    </lineage>
</organism>
<dbReference type="SUPFAM" id="SSF46689">
    <property type="entry name" value="Homeodomain-like"/>
    <property type="match status" value="1"/>
</dbReference>
<dbReference type="PANTHER" id="PTHR46796:SF15">
    <property type="entry name" value="BLL1074 PROTEIN"/>
    <property type="match status" value="1"/>
</dbReference>
<dbReference type="Pfam" id="PF20240">
    <property type="entry name" value="DUF6597"/>
    <property type="match status" value="1"/>
</dbReference>
<name>A0A2W5TLR3_9BACT</name>
<accession>A0A2W5TLR3</accession>
<dbReference type="InterPro" id="IPR009057">
    <property type="entry name" value="Homeodomain-like_sf"/>
</dbReference>
<evidence type="ECO:0000256" key="2">
    <source>
        <dbReference type="ARBA" id="ARBA00023125"/>
    </source>
</evidence>
<dbReference type="AlphaFoldDB" id="A0A2W5TLR3"/>
<dbReference type="GO" id="GO:0043565">
    <property type="term" value="F:sequence-specific DNA binding"/>
    <property type="evidence" value="ECO:0007669"/>
    <property type="project" value="InterPro"/>
</dbReference>
<protein>
    <recommendedName>
        <fullName evidence="4">HTH araC/xylS-type domain-containing protein</fullName>
    </recommendedName>
</protein>